<reference evidence="1 2" key="1">
    <citation type="journal article" date="2011" name="Science">
        <title>The Selaginella genome identifies genetic changes associated with the evolution of vascular plants.</title>
        <authorList>
            <person name="Banks J.A."/>
            <person name="Nishiyama T."/>
            <person name="Hasebe M."/>
            <person name="Bowman J.L."/>
            <person name="Gribskov M."/>
            <person name="dePamphilis C."/>
            <person name="Albert V.A."/>
            <person name="Aono N."/>
            <person name="Aoyama T."/>
            <person name="Ambrose B.A."/>
            <person name="Ashton N.W."/>
            <person name="Axtell M.J."/>
            <person name="Barker E."/>
            <person name="Barker M.S."/>
            <person name="Bennetzen J.L."/>
            <person name="Bonawitz N.D."/>
            <person name="Chapple C."/>
            <person name="Cheng C."/>
            <person name="Correa L.G."/>
            <person name="Dacre M."/>
            <person name="DeBarry J."/>
            <person name="Dreyer I."/>
            <person name="Elias M."/>
            <person name="Engstrom E.M."/>
            <person name="Estelle M."/>
            <person name="Feng L."/>
            <person name="Finet C."/>
            <person name="Floyd S.K."/>
            <person name="Frommer W.B."/>
            <person name="Fujita T."/>
            <person name="Gramzow L."/>
            <person name="Gutensohn M."/>
            <person name="Harholt J."/>
            <person name="Hattori M."/>
            <person name="Heyl A."/>
            <person name="Hirai T."/>
            <person name="Hiwatashi Y."/>
            <person name="Ishikawa M."/>
            <person name="Iwata M."/>
            <person name="Karol K.G."/>
            <person name="Koehler B."/>
            <person name="Kolukisaoglu U."/>
            <person name="Kubo M."/>
            <person name="Kurata T."/>
            <person name="Lalonde S."/>
            <person name="Li K."/>
            <person name="Li Y."/>
            <person name="Litt A."/>
            <person name="Lyons E."/>
            <person name="Manning G."/>
            <person name="Maruyama T."/>
            <person name="Michael T.P."/>
            <person name="Mikami K."/>
            <person name="Miyazaki S."/>
            <person name="Morinaga S."/>
            <person name="Murata T."/>
            <person name="Mueller-Roeber B."/>
            <person name="Nelson D.R."/>
            <person name="Obara M."/>
            <person name="Oguri Y."/>
            <person name="Olmstead R.G."/>
            <person name="Onodera N."/>
            <person name="Petersen B.L."/>
            <person name="Pils B."/>
            <person name="Prigge M."/>
            <person name="Rensing S.A."/>
            <person name="Riano-Pachon D.M."/>
            <person name="Roberts A.W."/>
            <person name="Sato Y."/>
            <person name="Scheller H.V."/>
            <person name="Schulz B."/>
            <person name="Schulz C."/>
            <person name="Shakirov E.V."/>
            <person name="Shibagaki N."/>
            <person name="Shinohara N."/>
            <person name="Shippen D.E."/>
            <person name="Soerensen I."/>
            <person name="Sotooka R."/>
            <person name="Sugimoto N."/>
            <person name="Sugita M."/>
            <person name="Sumikawa N."/>
            <person name="Tanurdzic M."/>
            <person name="Theissen G."/>
            <person name="Ulvskov P."/>
            <person name="Wakazuki S."/>
            <person name="Weng J.K."/>
            <person name="Willats W.W."/>
            <person name="Wipf D."/>
            <person name="Wolf P.G."/>
            <person name="Yang L."/>
            <person name="Zimmer A.D."/>
            <person name="Zhu Q."/>
            <person name="Mitros T."/>
            <person name="Hellsten U."/>
            <person name="Loque D."/>
            <person name="Otillar R."/>
            <person name="Salamov A."/>
            <person name="Schmutz J."/>
            <person name="Shapiro H."/>
            <person name="Lindquist E."/>
            <person name="Lucas S."/>
            <person name="Rokhsar D."/>
            <person name="Grigoriev I.V."/>
        </authorList>
    </citation>
    <scope>NUCLEOTIDE SEQUENCE [LARGE SCALE GENOMIC DNA]</scope>
</reference>
<dbReference type="KEGG" id="smo:SELMODRAFT_424825"/>
<organism evidence="2">
    <name type="scientific">Selaginella moellendorffii</name>
    <name type="common">Spikemoss</name>
    <dbReference type="NCBI Taxonomy" id="88036"/>
    <lineage>
        <taxon>Eukaryota</taxon>
        <taxon>Viridiplantae</taxon>
        <taxon>Streptophyta</taxon>
        <taxon>Embryophyta</taxon>
        <taxon>Tracheophyta</taxon>
        <taxon>Lycopodiopsida</taxon>
        <taxon>Selaginellales</taxon>
        <taxon>Selaginellaceae</taxon>
        <taxon>Selaginella</taxon>
    </lineage>
</organism>
<protein>
    <submittedName>
        <fullName evidence="1">Uncharacterized protein</fullName>
    </submittedName>
</protein>
<evidence type="ECO:0000313" key="2">
    <source>
        <dbReference type="Proteomes" id="UP000001514"/>
    </source>
</evidence>
<dbReference type="eggNOG" id="KOG0519">
    <property type="taxonomic scope" value="Eukaryota"/>
</dbReference>
<dbReference type="InParanoid" id="D8SR50"/>
<accession>D8SR50</accession>
<dbReference type="AlphaFoldDB" id="D8SR50"/>
<dbReference type="HOGENOM" id="CLU_2077173_0_0_1"/>
<sequence length="118" mass="12727">MWPPDLNWEKRLSQKPDNVSLAGEAGIADSSYLSSLVGSTNVGVGQLSGLARQWESSHSNAVRLLKEEVEWLSSQRSEAESKRRRILGVAGQSIGAAWLRDARGASQAATSHVVPNLC</sequence>
<keyword evidence="2" id="KW-1185">Reference proteome</keyword>
<dbReference type="STRING" id="88036.D8SR50"/>
<gene>
    <name evidence="1" type="ORF">SELMODRAFT_424825</name>
</gene>
<dbReference type="EMBL" id="GL377635">
    <property type="protein sequence ID" value="EFJ13088.1"/>
    <property type="molecule type" value="Genomic_DNA"/>
</dbReference>
<dbReference type="Proteomes" id="UP000001514">
    <property type="component" value="Unassembled WGS sequence"/>
</dbReference>
<proteinExistence type="predicted"/>
<evidence type="ECO:0000313" key="1">
    <source>
        <dbReference type="EMBL" id="EFJ13088.1"/>
    </source>
</evidence>
<name>D8SR50_SELML</name>
<dbReference type="Gramene" id="EFJ13088">
    <property type="protein sequence ID" value="EFJ13088"/>
    <property type="gene ID" value="SELMODRAFT_424825"/>
</dbReference>